<comment type="subcellular location">
    <subcellularLocation>
        <location evidence="1">Cell envelope</location>
    </subcellularLocation>
</comment>
<dbReference type="STRING" id="200378.SAMN05216553_11424"/>
<dbReference type="InterPro" id="IPR006128">
    <property type="entry name" value="Lipoprotein_PsaA-like"/>
</dbReference>
<dbReference type="GO" id="GO:0030001">
    <property type="term" value="P:metal ion transport"/>
    <property type="evidence" value="ECO:0007669"/>
    <property type="project" value="InterPro"/>
</dbReference>
<evidence type="ECO:0000256" key="2">
    <source>
        <dbReference type="ARBA" id="ARBA00022448"/>
    </source>
</evidence>
<feature type="region of interest" description="Disordered" evidence="6">
    <location>
        <begin position="115"/>
        <end position="147"/>
    </location>
</feature>
<evidence type="ECO:0000256" key="1">
    <source>
        <dbReference type="ARBA" id="ARBA00004196"/>
    </source>
</evidence>
<dbReference type="GO" id="GO:0007155">
    <property type="term" value="P:cell adhesion"/>
    <property type="evidence" value="ECO:0007669"/>
    <property type="project" value="InterPro"/>
</dbReference>
<evidence type="ECO:0000256" key="5">
    <source>
        <dbReference type="RuleBase" id="RU003512"/>
    </source>
</evidence>
<dbReference type="InterPro" id="IPR006127">
    <property type="entry name" value="ZnuA-like"/>
</dbReference>
<dbReference type="PANTHER" id="PTHR42953">
    <property type="entry name" value="HIGH-AFFINITY ZINC UPTAKE SYSTEM PROTEIN ZNUA-RELATED"/>
    <property type="match status" value="1"/>
</dbReference>
<keyword evidence="9" id="KW-1185">Reference proteome</keyword>
<keyword evidence="3" id="KW-0479">Metal-binding</keyword>
<accession>A0A1G7YLZ8</accession>
<keyword evidence="4 7" id="KW-0732">Signal</keyword>
<dbReference type="PRINTS" id="PR00690">
    <property type="entry name" value="ADHESNFAMILY"/>
</dbReference>
<dbReference type="AlphaFoldDB" id="A0A1G7YLZ8"/>
<dbReference type="Pfam" id="PF01297">
    <property type="entry name" value="ZnuA"/>
    <property type="match status" value="1"/>
</dbReference>
<evidence type="ECO:0000256" key="7">
    <source>
        <dbReference type="SAM" id="SignalP"/>
    </source>
</evidence>
<feature type="chain" id="PRO_5038707083" evidence="7">
    <location>
        <begin position="18"/>
        <end position="321"/>
    </location>
</feature>
<dbReference type="Gene3D" id="3.40.50.1980">
    <property type="entry name" value="Nitrogenase molybdenum iron protein domain"/>
    <property type="match status" value="2"/>
</dbReference>
<keyword evidence="2 5" id="KW-0813">Transport</keyword>
<feature type="signal peptide" evidence="7">
    <location>
        <begin position="1"/>
        <end position="17"/>
    </location>
</feature>
<evidence type="ECO:0000313" key="8">
    <source>
        <dbReference type="EMBL" id="SDG97335.1"/>
    </source>
</evidence>
<dbReference type="PROSITE" id="PS51257">
    <property type="entry name" value="PROKAR_LIPOPROTEIN"/>
    <property type="match status" value="1"/>
</dbReference>
<evidence type="ECO:0000256" key="6">
    <source>
        <dbReference type="SAM" id="MobiDB-lite"/>
    </source>
</evidence>
<dbReference type="PANTHER" id="PTHR42953:SF1">
    <property type="entry name" value="METAL-BINDING PROTEIN HI_0362-RELATED"/>
    <property type="match status" value="1"/>
</dbReference>
<dbReference type="GO" id="GO:0030313">
    <property type="term" value="C:cell envelope"/>
    <property type="evidence" value="ECO:0007669"/>
    <property type="project" value="UniProtKB-SubCell"/>
</dbReference>
<evidence type="ECO:0000313" key="9">
    <source>
        <dbReference type="Proteomes" id="UP000199623"/>
    </source>
</evidence>
<evidence type="ECO:0000256" key="3">
    <source>
        <dbReference type="ARBA" id="ARBA00022723"/>
    </source>
</evidence>
<dbReference type="GO" id="GO:0046872">
    <property type="term" value="F:metal ion binding"/>
    <property type="evidence" value="ECO:0007669"/>
    <property type="project" value="UniProtKB-KW"/>
</dbReference>
<dbReference type="EMBL" id="FNCC01000014">
    <property type="protein sequence ID" value="SDG97335.1"/>
    <property type="molecule type" value="Genomic_DNA"/>
</dbReference>
<evidence type="ECO:0000256" key="4">
    <source>
        <dbReference type="ARBA" id="ARBA00022729"/>
    </source>
</evidence>
<protein>
    <submittedName>
        <fullName evidence="8">Zinc/manganese transport system substrate-binding protein</fullName>
    </submittedName>
</protein>
<gene>
    <name evidence="8" type="ORF">SAMN05216553_11424</name>
</gene>
<dbReference type="OrthoDB" id="5296019at2"/>
<reference evidence="9" key="1">
    <citation type="submission" date="2016-10" db="EMBL/GenBank/DDBJ databases">
        <authorList>
            <person name="Varghese N."/>
            <person name="Submissions S."/>
        </authorList>
    </citation>
    <scope>NUCLEOTIDE SEQUENCE [LARGE SCALE GENOMIC DNA]</scope>
    <source>
        <strain evidence="9">CGMCC 4.3506</strain>
    </source>
</reference>
<dbReference type="RefSeq" id="WP_090055405.1">
    <property type="nucleotide sequence ID" value="NZ_FNCC01000014.1"/>
</dbReference>
<dbReference type="Proteomes" id="UP000199623">
    <property type="component" value="Unassembled WGS sequence"/>
</dbReference>
<dbReference type="InterPro" id="IPR050492">
    <property type="entry name" value="Bact_metal-bind_prot9"/>
</dbReference>
<dbReference type="SUPFAM" id="SSF53807">
    <property type="entry name" value="Helical backbone' metal receptor"/>
    <property type="match status" value="1"/>
</dbReference>
<organism evidence="8 9">
    <name type="scientific">Lentzea fradiae</name>
    <dbReference type="NCBI Taxonomy" id="200378"/>
    <lineage>
        <taxon>Bacteria</taxon>
        <taxon>Bacillati</taxon>
        <taxon>Actinomycetota</taxon>
        <taxon>Actinomycetes</taxon>
        <taxon>Pseudonocardiales</taxon>
        <taxon>Pseudonocardiaceae</taxon>
        <taxon>Lentzea</taxon>
    </lineage>
</organism>
<proteinExistence type="inferred from homology"/>
<comment type="similarity">
    <text evidence="5">Belongs to the bacterial solute-binding protein 9 family.</text>
</comment>
<sequence>MTLRNALVGTFAVVSLAACGTTTPSADNGKIQVVASTNVWGSVVKAVGGDEVEVKALLEDPGADPHSYESKPADAALVKDAQLVVFNGGGYDDFFAKLITSDATRKIEAFPLADDHSEPHAEETHPEETQAEETHAEETHAEDAHGHDHSVNEHVWYDLHTVRAVAEAAANELGALAPEKKTTFESNTQKFSEALEELEKKVAGAGAGKKVASTEPIAHYLLDETGAEDVTPEAFSKAIEEESDVPAAALAAMNQVVEGKQVNLLVNNTQTENRVTQGLVEKAKAAGVPVVEVTETLPEGVTGYLDWMSKQVDALVQALKA</sequence>
<name>A0A1G7YLZ8_9PSEU</name>